<feature type="region of interest" description="Disordered" evidence="1">
    <location>
        <begin position="82"/>
        <end position="103"/>
    </location>
</feature>
<dbReference type="Proteomes" id="UP000037035">
    <property type="component" value="Unassembled WGS sequence"/>
</dbReference>
<accession>A0A0L6UAB8</accession>
<evidence type="ECO:0000313" key="3">
    <source>
        <dbReference type="Proteomes" id="UP000037035"/>
    </source>
</evidence>
<proteinExistence type="predicted"/>
<comment type="caution">
    <text evidence="2">The sequence shown here is derived from an EMBL/GenBank/DDBJ whole genome shotgun (WGS) entry which is preliminary data.</text>
</comment>
<reference evidence="2 3" key="1">
    <citation type="submission" date="2015-08" db="EMBL/GenBank/DDBJ databases">
        <title>Next Generation Sequencing and Analysis of the Genome of Puccinia sorghi L Schw, the Causal Agent of Maize Common Rust.</title>
        <authorList>
            <person name="Rochi L."/>
            <person name="Burguener G."/>
            <person name="Darino M."/>
            <person name="Turjanski A."/>
            <person name="Kreff E."/>
            <person name="Dieguez M.J."/>
            <person name="Sacco F."/>
        </authorList>
    </citation>
    <scope>NUCLEOTIDE SEQUENCE [LARGE SCALE GENOMIC DNA]</scope>
    <source>
        <strain evidence="2 3">RO10H11247</strain>
    </source>
</reference>
<protein>
    <submittedName>
        <fullName evidence="2">Uncharacterized protein</fullName>
    </submittedName>
</protein>
<dbReference type="OrthoDB" id="196131at2759"/>
<gene>
    <name evidence="2" type="ORF">VP01_887g5</name>
</gene>
<feature type="region of interest" description="Disordered" evidence="1">
    <location>
        <begin position="39"/>
        <end position="59"/>
    </location>
</feature>
<sequence>MENYDYISADQSKLARELVKILKDAKQVVPSALVEMASIGGGGGGGGRRGGGGGGYGGGRGVSFQSPAIGGGGGRYGGGGGGSGANSYGMGGRGGGGGGGSRW</sequence>
<evidence type="ECO:0000256" key="1">
    <source>
        <dbReference type="SAM" id="MobiDB-lite"/>
    </source>
</evidence>
<name>A0A0L6UAB8_9BASI</name>
<organism evidence="2 3">
    <name type="scientific">Puccinia sorghi</name>
    <dbReference type="NCBI Taxonomy" id="27349"/>
    <lineage>
        <taxon>Eukaryota</taxon>
        <taxon>Fungi</taxon>
        <taxon>Dikarya</taxon>
        <taxon>Basidiomycota</taxon>
        <taxon>Pucciniomycotina</taxon>
        <taxon>Pucciniomycetes</taxon>
        <taxon>Pucciniales</taxon>
        <taxon>Pucciniaceae</taxon>
        <taxon>Puccinia</taxon>
    </lineage>
</organism>
<dbReference type="AlphaFoldDB" id="A0A0L6UAB8"/>
<keyword evidence="3" id="KW-1185">Reference proteome</keyword>
<dbReference type="STRING" id="27349.A0A0L6UAB8"/>
<dbReference type="EMBL" id="LAVV01014470">
    <property type="protein sequence ID" value="KNZ44735.1"/>
    <property type="molecule type" value="Genomic_DNA"/>
</dbReference>
<evidence type="ECO:0000313" key="2">
    <source>
        <dbReference type="EMBL" id="KNZ44735.1"/>
    </source>
</evidence>
<dbReference type="VEuPathDB" id="FungiDB:VP01_887g5"/>